<dbReference type="AlphaFoldDB" id="A0A8T1P7C1"/>
<dbReference type="PROSITE" id="PS00518">
    <property type="entry name" value="ZF_RING_1"/>
    <property type="match status" value="1"/>
</dbReference>
<keyword evidence="8" id="KW-0862">Zinc</keyword>
<name>A0A8T1P7C1_CARIL</name>
<reference evidence="16" key="1">
    <citation type="submission" date="2020-12" db="EMBL/GenBank/DDBJ databases">
        <title>WGS assembly of Carya illinoinensis cv. Pawnee.</title>
        <authorList>
            <person name="Platts A."/>
            <person name="Shu S."/>
            <person name="Wright S."/>
            <person name="Barry K."/>
            <person name="Edger P."/>
            <person name="Pires J.C."/>
            <person name="Schmutz J."/>
        </authorList>
    </citation>
    <scope>NUCLEOTIDE SEQUENCE</scope>
    <source>
        <tissue evidence="16">Leaf</tissue>
    </source>
</reference>
<dbReference type="InterPro" id="IPR050628">
    <property type="entry name" value="SNF2_RAD54_helicase_TF"/>
</dbReference>
<evidence type="ECO:0000256" key="10">
    <source>
        <dbReference type="ARBA" id="ARBA00023242"/>
    </source>
</evidence>
<dbReference type="Proteomes" id="UP000811609">
    <property type="component" value="Chromosome 10"/>
</dbReference>
<evidence type="ECO:0000259" key="15">
    <source>
        <dbReference type="PROSITE" id="PS51194"/>
    </source>
</evidence>
<sequence length="887" mass="99444">MEDEDPVTLFLSLDNWQEPQPDPDDLLLSQDSQSQSPTETYMVGFVIANIVGIQYYSGTITGREMVGLVREPLNPYDSNAIKVLNTRSVQVGHIERSVAAVLSPMIDSRMIIVDAIVPNTRAAGNRHRIPCQIHIFSRVEAIETVKSSISRGGLHLISDSDASFTLSEAMVVKEKKKDGNEFKSVDEIFKLVDENVNKKGALEALEPPRDVIKSELFVHQKEGLGWLVHRENSDELPPFWEEKDGSYVNVLTNYHTVMRPEPLRGGIFADDMGLGKTLTLLSLIAFDKCGSTLASAFHSASVDVESLDEMGDEDGGNKGKRGRTTKKSCAGSRKKRKIDEARLDGYVKGKSVRLCDKSSSDFENKTTLIVCPPSVFSTWVTQLGEHTRPGKLKVYMYYGDRTNEVEELKTYDIVLTTYSTLATEHHWSNSPMKKVEWWRVILDEAHLIKNVNAKQSRAVTDLMAKRRWVVTGTPIQNGSFDLFSLMAFLRFEPFSIKSYWQSLVQRPLAQGSQKGLSRLQVLMATISLRRTKEKGLIGLPPKTIETCYVELSREERELYDKMEGEAQSVFRDYVDAGSLMRNYSAVLSILLRLRQICIDLALCPSDLKSLLPSHNIEDVSNDPELLKKMVEVLQDGEDFDCPICISPPSNIVITRCAHIFCHPCILRTLHHKSCCPLCRRPLTQSDLFSAPPEASDTDDSQVSSSNTTTSSKVSTLLKLLVESRDQNPATKSVIFSQFRKMLILLETPLKAAGFKILRLDGSMNAKKRAQIIKEFGVPGEDGPTVLLASLKASGTGINLTAASRVYLLEPWWNPAVEDQAMDRVHRIGQEEKVKIVRLIARNSIEERILELQEKKKKLAREAFGGRGPKDRREIGLDDLRTLMSLQI</sequence>
<evidence type="ECO:0000256" key="4">
    <source>
        <dbReference type="ARBA" id="ARBA00022741"/>
    </source>
</evidence>
<keyword evidence="10" id="KW-0539">Nucleus</keyword>
<dbReference type="InterPro" id="IPR014001">
    <property type="entry name" value="Helicase_ATP-bd"/>
</dbReference>
<accession>A0A8T1P7C1</accession>
<proteinExistence type="inferred from homology"/>
<keyword evidence="9" id="KW-0067">ATP-binding</keyword>
<dbReference type="InterPro" id="IPR000330">
    <property type="entry name" value="SNF2_N"/>
</dbReference>
<keyword evidence="6" id="KW-0378">Hydrolase</keyword>
<dbReference type="PROSITE" id="PS51192">
    <property type="entry name" value="HELICASE_ATP_BIND_1"/>
    <property type="match status" value="1"/>
</dbReference>
<evidence type="ECO:0000259" key="13">
    <source>
        <dbReference type="PROSITE" id="PS50089"/>
    </source>
</evidence>
<evidence type="ECO:0000256" key="8">
    <source>
        <dbReference type="ARBA" id="ARBA00022833"/>
    </source>
</evidence>
<feature type="domain" description="RING-type" evidence="13">
    <location>
        <begin position="641"/>
        <end position="679"/>
    </location>
</feature>
<feature type="compositionally biased region" description="Basic residues" evidence="12">
    <location>
        <begin position="318"/>
        <end position="335"/>
    </location>
</feature>
<feature type="domain" description="Helicase ATP-binding" evidence="14">
    <location>
        <begin position="257"/>
        <end position="492"/>
    </location>
</feature>
<evidence type="ECO:0000256" key="2">
    <source>
        <dbReference type="ARBA" id="ARBA00008438"/>
    </source>
</evidence>
<evidence type="ECO:0000256" key="11">
    <source>
        <dbReference type="PROSITE-ProRule" id="PRU00175"/>
    </source>
</evidence>
<organism evidence="16 17">
    <name type="scientific">Carya illinoinensis</name>
    <name type="common">Pecan</name>
    <dbReference type="NCBI Taxonomy" id="32201"/>
    <lineage>
        <taxon>Eukaryota</taxon>
        <taxon>Viridiplantae</taxon>
        <taxon>Streptophyta</taxon>
        <taxon>Embryophyta</taxon>
        <taxon>Tracheophyta</taxon>
        <taxon>Spermatophyta</taxon>
        <taxon>Magnoliopsida</taxon>
        <taxon>eudicotyledons</taxon>
        <taxon>Gunneridae</taxon>
        <taxon>Pentapetalae</taxon>
        <taxon>rosids</taxon>
        <taxon>fabids</taxon>
        <taxon>Fagales</taxon>
        <taxon>Juglandaceae</taxon>
        <taxon>Carya</taxon>
    </lineage>
</organism>
<comment type="subcellular location">
    <subcellularLocation>
        <location evidence="1">Nucleus</location>
    </subcellularLocation>
</comment>
<dbReference type="SMART" id="SM00490">
    <property type="entry name" value="HELICc"/>
    <property type="match status" value="1"/>
</dbReference>
<gene>
    <name evidence="16" type="ORF">CIPAW_10G042400</name>
</gene>
<dbReference type="SMART" id="SM00910">
    <property type="entry name" value="HIRAN"/>
    <property type="match status" value="1"/>
</dbReference>
<dbReference type="GO" id="GO:0006281">
    <property type="term" value="P:DNA repair"/>
    <property type="evidence" value="ECO:0007669"/>
    <property type="project" value="TreeGrafter"/>
</dbReference>
<evidence type="ECO:0000256" key="7">
    <source>
        <dbReference type="ARBA" id="ARBA00022806"/>
    </source>
</evidence>
<dbReference type="Pfam" id="PF08797">
    <property type="entry name" value="HIRAN"/>
    <property type="match status" value="1"/>
</dbReference>
<dbReference type="GO" id="GO:0004386">
    <property type="term" value="F:helicase activity"/>
    <property type="evidence" value="ECO:0007669"/>
    <property type="project" value="UniProtKB-KW"/>
</dbReference>
<keyword evidence="4" id="KW-0547">Nucleotide-binding</keyword>
<protein>
    <recommendedName>
        <fullName evidence="18">SWI/SNF-related matrix-associated actin-dependent regulator of chromatin subfamily A member 3-like 1</fullName>
    </recommendedName>
</protein>
<dbReference type="GO" id="GO:0008270">
    <property type="term" value="F:zinc ion binding"/>
    <property type="evidence" value="ECO:0007669"/>
    <property type="project" value="UniProtKB-KW"/>
</dbReference>
<dbReference type="Pfam" id="PF00271">
    <property type="entry name" value="Helicase_C"/>
    <property type="match status" value="1"/>
</dbReference>
<evidence type="ECO:0000256" key="6">
    <source>
        <dbReference type="ARBA" id="ARBA00022801"/>
    </source>
</evidence>
<dbReference type="PANTHER" id="PTHR45626">
    <property type="entry name" value="TRANSCRIPTION TERMINATION FACTOR 2-RELATED"/>
    <property type="match status" value="1"/>
</dbReference>
<feature type="domain" description="Helicase C-terminal" evidence="15">
    <location>
        <begin position="715"/>
        <end position="880"/>
    </location>
</feature>
<evidence type="ECO:0000256" key="1">
    <source>
        <dbReference type="ARBA" id="ARBA00004123"/>
    </source>
</evidence>
<dbReference type="InterPro" id="IPR017907">
    <property type="entry name" value="Znf_RING_CS"/>
</dbReference>
<comment type="caution">
    <text evidence="16">The sequence shown here is derived from an EMBL/GenBank/DDBJ whole genome shotgun (WGS) entry which is preliminary data.</text>
</comment>
<feature type="region of interest" description="Disordered" evidence="12">
    <location>
        <begin position="689"/>
        <end position="708"/>
    </location>
</feature>
<dbReference type="CDD" id="cd18793">
    <property type="entry name" value="SF2_C_SNF"/>
    <property type="match status" value="1"/>
</dbReference>
<keyword evidence="3" id="KW-0479">Metal-binding</keyword>
<evidence type="ECO:0000256" key="5">
    <source>
        <dbReference type="ARBA" id="ARBA00022771"/>
    </source>
</evidence>
<evidence type="ECO:0000256" key="12">
    <source>
        <dbReference type="SAM" id="MobiDB-lite"/>
    </source>
</evidence>
<dbReference type="InterPro" id="IPR001650">
    <property type="entry name" value="Helicase_C-like"/>
</dbReference>
<evidence type="ECO:0008006" key="18">
    <source>
        <dbReference type="Google" id="ProtNLM"/>
    </source>
</evidence>
<dbReference type="PANTHER" id="PTHR45626:SF17">
    <property type="entry name" value="HELICASE-LIKE TRANSCRIPTION FACTOR"/>
    <property type="match status" value="1"/>
</dbReference>
<dbReference type="EMBL" id="CM031818">
    <property type="protein sequence ID" value="KAG6638545.1"/>
    <property type="molecule type" value="Genomic_DNA"/>
</dbReference>
<keyword evidence="5 11" id="KW-0863">Zinc-finger</keyword>
<evidence type="ECO:0000256" key="3">
    <source>
        <dbReference type="ARBA" id="ARBA00022723"/>
    </source>
</evidence>
<evidence type="ECO:0000256" key="9">
    <source>
        <dbReference type="ARBA" id="ARBA00022840"/>
    </source>
</evidence>
<comment type="similarity">
    <text evidence="2">Belongs to the SNF2/RAD54 helicase family. RAD16 subfamily.</text>
</comment>
<dbReference type="Pfam" id="PF00176">
    <property type="entry name" value="SNF2-rel_dom"/>
    <property type="match status" value="1"/>
</dbReference>
<dbReference type="Pfam" id="PF13920">
    <property type="entry name" value="zf-C3HC4_3"/>
    <property type="match status" value="1"/>
</dbReference>
<feature type="region of interest" description="Disordered" evidence="12">
    <location>
        <begin position="308"/>
        <end position="335"/>
    </location>
</feature>
<dbReference type="GO" id="GO:0008094">
    <property type="term" value="F:ATP-dependent activity, acting on DNA"/>
    <property type="evidence" value="ECO:0007669"/>
    <property type="project" value="TreeGrafter"/>
</dbReference>
<dbReference type="PROSITE" id="PS51194">
    <property type="entry name" value="HELICASE_CTER"/>
    <property type="match status" value="1"/>
</dbReference>
<keyword evidence="17" id="KW-1185">Reference proteome</keyword>
<dbReference type="GO" id="GO:0016818">
    <property type="term" value="F:hydrolase activity, acting on acid anhydrides, in phosphorus-containing anhydrides"/>
    <property type="evidence" value="ECO:0007669"/>
    <property type="project" value="InterPro"/>
</dbReference>
<dbReference type="GO" id="GO:0005524">
    <property type="term" value="F:ATP binding"/>
    <property type="evidence" value="ECO:0007669"/>
    <property type="project" value="UniProtKB-KW"/>
</dbReference>
<dbReference type="InterPro" id="IPR014905">
    <property type="entry name" value="HIRAN"/>
</dbReference>
<dbReference type="GO" id="GO:0005634">
    <property type="term" value="C:nucleus"/>
    <property type="evidence" value="ECO:0007669"/>
    <property type="project" value="UniProtKB-SubCell"/>
</dbReference>
<dbReference type="SMART" id="SM00184">
    <property type="entry name" value="RING"/>
    <property type="match status" value="1"/>
</dbReference>
<dbReference type="GO" id="GO:0003676">
    <property type="term" value="F:nucleic acid binding"/>
    <property type="evidence" value="ECO:0007669"/>
    <property type="project" value="InterPro"/>
</dbReference>
<dbReference type="InterPro" id="IPR049730">
    <property type="entry name" value="SNF2/RAD54-like_C"/>
</dbReference>
<dbReference type="PROSITE" id="PS50089">
    <property type="entry name" value="ZF_RING_2"/>
    <property type="match status" value="1"/>
</dbReference>
<evidence type="ECO:0000313" key="16">
    <source>
        <dbReference type="EMBL" id="KAG6638545.1"/>
    </source>
</evidence>
<keyword evidence="7" id="KW-0347">Helicase</keyword>
<evidence type="ECO:0000313" key="17">
    <source>
        <dbReference type="Proteomes" id="UP000811609"/>
    </source>
</evidence>
<evidence type="ECO:0000259" key="14">
    <source>
        <dbReference type="PROSITE" id="PS51192"/>
    </source>
</evidence>
<dbReference type="SMART" id="SM00487">
    <property type="entry name" value="DEXDc"/>
    <property type="match status" value="1"/>
</dbReference>
<dbReference type="InterPro" id="IPR001841">
    <property type="entry name" value="Znf_RING"/>
</dbReference>